<name>A0A5M3XPQ1_9ACTN</name>
<feature type="domain" description="NAD-dependent epimerase/dehydratase" evidence="1">
    <location>
        <begin position="18"/>
        <end position="218"/>
    </location>
</feature>
<dbReference type="Pfam" id="PF01370">
    <property type="entry name" value="Epimerase"/>
    <property type="match status" value="1"/>
</dbReference>
<sequence>MSALEAEKQEHIMGKHVIVGAGQVGRQAAEMLDAQGHEVVLVSRSGSGPEHITKIAADASDADALGRAARGADVLYNCVNPKYHRWPTDWPPIASAILRTAEANSAVLAMVGNLYSYGPVDVMTEDLPLAGTGHKARVRAEMWRQVLASHEAGRIRGTEVRGSDYFGPGSTDQAYLSMQVIGPVAAGKRAVVLSDPDIPHSWTYLPDVARALVIAGTDERAWGRPWHVPTTPPLTIRQVAERVATLAGARSPRITEIPVWGVNVLGLFMPFMRELRETRYQFDRPFVLDSSAFQKTFGVAPTPIDEALKASMQHLATQTR</sequence>
<dbReference type="InterPro" id="IPR036291">
    <property type="entry name" value="NAD(P)-bd_dom_sf"/>
</dbReference>
<proteinExistence type="predicted"/>
<dbReference type="EMBL" id="BLAF01000040">
    <property type="protein sequence ID" value="GES23295.1"/>
    <property type="molecule type" value="Genomic_DNA"/>
</dbReference>
<keyword evidence="3" id="KW-1185">Reference proteome</keyword>
<evidence type="ECO:0000313" key="2">
    <source>
        <dbReference type="EMBL" id="GES23295.1"/>
    </source>
</evidence>
<dbReference type="AlphaFoldDB" id="A0A5M3XPQ1"/>
<protein>
    <submittedName>
        <fullName evidence="2">NAD-dependent epimerase</fullName>
    </submittedName>
</protein>
<organism evidence="2 3">
    <name type="scientific">Acrocarpospora pleiomorpha</name>
    <dbReference type="NCBI Taxonomy" id="90975"/>
    <lineage>
        <taxon>Bacteria</taxon>
        <taxon>Bacillati</taxon>
        <taxon>Actinomycetota</taxon>
        <taxon>Actinomycetes</taxon>
        <taxon>Streptosporangiales</taxon>
        <taxon>Streptosporangiaceae</taxon>
        <taxon>Acrocarpospora</taxon>
    </lineage>
</organism>
<dbReference type="Gene3D" id="3.40.50.720">
    <property type="entry name" value="NAD(P)-binding Rossmann-like Domain"/>
    <property type="match status" value="1"/>
</dbReference>
<reference evidence="2 3" key="1">
    <citation type="submission" date="2019-10" db="EMBL/GenBank/DDBJ databases">
        <title>Whole genome shotgun sequence of Acrocarpospora pleiomorpha NBRC 16267.</title>
        <authorList>
            <person name="Ichikawa N."/>
            <person name="Kimura A."/>
            <person name="Kitahashi Y."/>
            <person name="Komaki H."/>
            <person name="Oguchi A."/>
        </authorList>
    </citation>
    <scope>NUCLEOTIDE SEQUENCE [LARGE SCALE GENOMIC DNA]</scope>
    <source>
        <strain evidence="2 3">NBRC 16267</strain>
    </source>
</reference>
<dbReference type="InterPro" id="IPR001509">
    <property type="entry name" value="Epimerase_deHydtase"/>
</dbReference>
<dbReference type="Proteomes" id="UP000377595">
    <property type="component" value="Unassembled WGS sequence"/>
</dbReference>
<accession>A0A5M3XPQ1</accession>
<evidence type="ECO:0000313" key="3">
    <source>
        <dbReference type="Proteomes" id="UP000377595"/>
    </source>
</evidence>
<comment type="caution">
    <text evidence="2">The sequence shown here is derived from an EMBL/GenBank/DDBJ whole genome shotgun (WGS) entry which is preliminary data.</text>
</comment>
<evidence type="ECO:0000259" key="1">
    <source>
        <dbReference type="Pfam" id="PF01370"/>
    </source>
</evidence>
<gene>
    <name evidence="2" type="ORF">Aple_061940</name>
</gene>
<dbReference type="SUPFAM" id="SSF51735">
    <property type="entry name" value="NAD(P)-binding Rossmann-fold domains"/>
    <property type="match status" value="1"/>
</dbReference>